<accession>A0A2D4FQJ2</accession>
<reference evidence="2" key="2">
    <citation type="submission" date="2017-11" db="EMBL/GenBank/DDBJ databases">
        <title>Coralsnake Venomics: Analyses of Venom Gland Transcriptomes and Proteomes of Six Brazilian Taxa.</title>
        <authorList>
            <person name="Aird S.D."/>
            <person name="Jorge da Silva N."/>
            <person name="Qiu L."/>
            <person name="Villar-Briones A."/>
            <person name="Aparecida-Saddi V."/>
            <person name="Campos-Telles M.P."/>
            <person name="Grau M."/>
            <person name="Mikheyev A.S."/>
        </authorList>
    </citation>
    <scope>NUCLEOTIDE SEQUENCE</scope>
    <source>
        <tissue evidence="2">Venom_gland</tissue>
    </source>
</reference>
<keyword evidence="1" id="KW-1133">Transmembrane helix</keyword>
<evidence type="ECO:0000313" key="2">
    <source>
        <dbReference type="EMBL" id="LAA49727.1"/>
    </source>
</evidence>
<sequence length="118" mass="14358">MHKKLSHPCIKHLIKFLLCFRIVDYMLIFLVKLHFCIRYSSDRYIVKKPKTSRHICYSLRKKCNLKSCFIRKGHYYLKIKINPAKFMCVFPTEIFYSPFPAFECFLKSLFLYQDRCLL</sequence>
<proteinExistence type="predicted"/>
<evidence type="ECO:0000256" key="1">
    <source>
        <dbReference type="SAM" id="Phobius"/>
    </source>
</evidence>
<keyword evidence="1" id="KW-0812">Transmembrane</keyword>
<dbReference type="EMBL" id="IACJ01087335">
    <property type="protein sequence ID" value="LAA49727.1"/>
    <property type="molecule type" value="Transcribed_RNA"/>
</dbReference>
<reference evidence="2" key="1">
    <citation type="submission" date="2017-07" db="EMBL/GenBank/DDBJ databases">
        <authorList>
            <person name="Mikheyev A."/>
            <person name="Grau M."/>
        </authorList>
    </citation>
    <scope>NUCLEOTIDE SEQUENCE</scope>
    <source>
        <tissue evidence="2">Venom_gland</tissue>
    </source>
</reference>
<protein>
    <submittedName>
        <fullName evidence="2">Uncharacterized protein</fullName>
    </submittedName>
</protein>
<name>A0A2D4FQJ2_MICCO</name>
<feature type="transmembrane region" description="Helical" evidence="1">
    <location>
        <begin position="12"/>
        <end position="31"/>
    </location>
</feature>
<keyword evidence="1" id="KW-0472">Membrane</keyword>
<organism evidence="2">
    <name type="scientific">Micrurus corallinus</name>
    <name type="common">Brazilian coral snake</name>
    <dbReference type="NCBI Taxonomy" id="54390"/>
    <lineage>
        <taxon>Eukaryota</taxon>
        <taxon>Metazoa</taxon>
        <taxon>Chordata</taxon>
        <taxon>Craniata</taxon>
        <taxon>Vertebrata</taxon>
        <taxon>Euteleostomi</taxon>
        <taxon>Lepidosauria</taxon>
        <taxon>Squamata</taxon>
        <taxon>Bifurcata</taxon>
        <taxon>Unidentata</taxon>
        <taxon>Episquamata</taxon>
        <taxon>Toxicofera</taxon>
        <taxon>Serpentes</taxon>
        <taxon>Colubroidea</taxon>
        <taxon>Elapidae</taxon>
        <taxon>Elapinae</taxon>
        <taxon>Micrurus</taxon>
    </lineage>
</organism>
<dbReference type="AlphaFoldDB" id="A0A2D4FQJ2"/>